<dbReference type="InterPro" id="IPR001585">
    <property type="entry name" value="TAL/FSA"/>
</dbReference>
<dbReference type="Proteomes" id="UP000192660">
    <property type="component" value="Unassembled WGS sequence"/>
</dbReference>
<organism evidence="3 4">
    <name type="scientific">Sulfobacillus thermosulfidooxidans (strain DSM 9293 / VKM B-1269 / AT-1)</name>
    <dbReference type="NCBI Taxonomy" id="929705"/>
    <lineage>
        <taxon>Bacteria</taxon>
        <taxon>Bacillati</taxon>
        <taxon>Bacillota</taxon>
        <taxon>Clostridia</taxon>
        <taxon>Eubacteriales</taxon>
        <taxon>Clostridiales Family XVII. Incertae Sedis</taxon>
        <taxon>Sulfobacillus</taxon>
    </lineage>
</organism>
<dbReference type="CDD" id="cd00956">
    <property type="entry name" value="Transaldolase_FSA"/>
    <property type="match status" value="1"/>
</dbReference>
<dbReference type="AlphaFoldDB" id="A0A1W1WNV4"/>
<evidence type="ECO:0000256" key="2">
    <source>
        <dbReference type="ARBA" id="ARBA00023270"/>
    </source>
</evidence>
<protein>
    <submittedName>
        <fullName evidence="3">Transaldolase</fullName>
    </submittedName>
</protein>
<reference evidence="4" key="1">
    <citation type="submission" date="2017-04" db="EMBL/GenBank/DDBJ databases">
        <authorList>
            <person name="Varghese N."/>
            <person name="Submissions S."/>
        </authorList>
    </citation>
    <scope>NUCLEOTIDE SEQUENCE [LARGE SCALE GENOMIC DNA]</scope>
    <source>
        <strain evidence="4">DSM 9293</strain>
    </source>
</reference>
<dbReference type="SUPFAM" id="SSF51569">
    <property type="entry name" value="Aldolase"/>
    <property type="match status" value="1"/>
</dbReference>
<dbReference type="PROSITE" id="PS01054">
    <property type="entry name" value="TRANSALDOLASE_1"/>
    <property type="match status" value="1"/>
</dbReference>
<accession>A0A1W1WNV4</accession>
<dbReference type="EMBL" id="FWWY01000002">
    <property type="protein sequence ID" value="SMC07926.1"/>
    <property type="molecule type" value="Genomic_DNA"/>
</dbReference>
<evidence type="ECO:0000256" key="1">
    <source>
        <dbReference type="ARBA" id="ARBA00004496"/>
    </source>
</evidence>
<dbReference type="Pfam" id="PF00923">
    <property type="entry name" value="TAL_FSA"/>
    <property type="match status" value="1"/>
</dbReference>
<dbReference type="GO" id="GO:0005975">
    <property type="term" value="P:carbohydrate metabolic process"/>
    <property type="evidence" value="ECO:0007669"/>
    <property type="project" value="InterPro"/>
</dbReference>
<dbReference type="PANTHER" id="PTHR10683">
    <property type="entry name" value="TRANSALDOLASE"/>
    <property type="match status" value="1"/>
</dbReference>
<keyword evidence="2" id="KW-0704">Schiff base</keyword>
<dbReference type="InterPro" id="IPR018225">
    <property type="entry name" value="Transaldolase_AS"/>
</dbReference>
<proteinExistence type="predicted"/>
<dbReference type="OrthoDB" id="9807051at2"/>
<dbReference type="RefSeq" id="WP_020373385.1">
    <property type="nucleotide sequence ID" value="NZ_FWWY01000002.1"/>
</dbReference>
<evidence type="ECO:0000313" key="3">
    <source>
        <dbReference type="EMBL" id="SMC07926.1"/>
    </source>
</evidence>
<dbReference type="InterPro" id="IPR013785">
    <property type="entry name" value="Aldolase_TIM"/>
</dbReference>
<name>A0A1W1WNV4_SULTA</name>
<evidence type="ECO:0000313" key="4">
    <source>
        <dbReference type="Proteomes" id="UP000192660"/>
    </source>
</evidence>
<dbReference type="Gene3D" id="3.20.20.70">
    <property type="entry name" value="Aldolase class I"/>
    <property type="match status" value="1"/>
</dbReference>
<dbReference type="PANTHER" id="PTHR10683:SF40">
    <property type="entry name" value="FRUCTOSE-6-PHOSPHATE ALDOLASE 1-RELATED"/>
    <property type="match status" value="1"/>
</dbReference>
<comment type="subcellular location">
    <subcellularLocation>
        <location evidence="1">Cytoplasm</location>
    </subcellularLocation>
</comment>
<dbReference type="InterPro" id="IPR033919">
    <property type="entry name" value="TSA/FSA_arc/bac"/>
</dbReference>
<dbReference type="GO" id="GO:0016832">
    <property type="term" value="F:aldehyde-lyase activity"/>
    <property type="evidence" value="ECO:0007669"/>
    <property type="project" value="InterPro"/>
</dbReference>
<dbReference type="GO" id="GO:0005737">
    <property type="term" value="C:cytoplasm"/>
    <property type="evidence" value="ECO:0007669"/>
    <property type="project" value="UniProtKB-SubCell"/>
</dbReference>
<gene>
    <name evidence="3" type="ORF">SAMN00768000_3532</name>
</gene>
<keyword evidence="4" id="KW-1185">Reference proteome</keyword>
<sequence>MKIFLDSANLQDIKMWFPTGVIDGVTTNPTIMLRQGVRNIRERIAEIADYIAPFPLSAEVLSDDQEDIVRQGLSLSEIATNVVVKVPIVDRAGVPSLVAIKRLSDKGVTVNCTACLTFNQAVLATRAGASYVSIMVGRIADEGQPGEEVVRCLRNWLDRWELKTKIISASIRSLIDIQRVAVSGSDIITIPPDLLAKMADHKYTRHTVEQFLNDGAGLNEGAY</sequence>